<feature type="transmembrane region" description="Helical" evidence="1">
    <location>
        <begin position="75"/>
        <end position="94"/>
    </location>
</feature>
<dbReference type="Pfam" id="PF01757">
    <property type="entry name" value="Acyl_transf_3"/>
    <property type="match status" value="1"/>
</dbReference>
<dbReference type="RefSeq" id="WP_345268223.1">
    <property type="nucleotide sequence ID" value="NZ_BAABHB010000005.1"/>
</dbReference>
<feature type="transmembrane region" description="Helical" evidence="1">
    <location>
        <begin position="188"/>
        <end position="221"/>
    </location>
</feature>
<feature type="transmembrane region" description="Helical" evidence="1">
    <location>
        <begin position="369"/>
        <end position="389"/>
    </location>
</feature>
<gene>
    <name evidence="3" type="ORF">GCM10023187_28490</name>
</gene>
<dbReference type="PANTHER" id="PTHR23028">
    <property type="entry name" value="ACETYLTRANSFERASE"/>
    <property type="match status" value="1"/>
</dbReference>
<reference evidence="4" key="1">
    <citation type="journal article" date="2019" name="Int. J. Syst. Evol. Microbiol.">
        <title>The Global Catalogue of Microorganisms (GCM) 10K type strain sequencing project: providing services to taxonomists for standard genome sequencing and annotation.</title>
        <authorList>
            <consortium name="The Broad Institute Genomics Platform"/>
            <consortium name="The Broad Institute Genome Sequencing Center for Infectious Disease"/>
            <person name="Wu L."/>
            <person name="Ma J."/>
        </authorList>
    </citation>
    <scope>NUCLEOTIDE SEQUENCE [LARGE SCALE GENOMIC DNA]</scope>
    <source>
        <strain evidence="4">JCM 17925</strain>
    </source>
</reference>
<comment type="caution">
    <text evidence="3">The sequence shown here is derived from an EMBL/GenBank/DDBJ whole genome shotgun (WGS) entry which is preliminary data.</text>
</comment>
<feature type="transmembrane region" description="Helical" evidence="1">
    <location>
        <begin position="301"/>
        <end position="318"/>
    </location>
</feature>
<evidence type="ECO:0000259" key="2">
    <source>
        <dbReference type="Pfam" id="PF01757"/>
    </source>
</evidence>
<dbReference type="InterPro" id="IPR050879">
    <property type="entry name" value="Acyltransferase_3"/>
</dbReference>
<protein>
    <recommendedName>
        <fullName evidence="2">Acyltransferase 3 domain-containing protein</fullName>
    </recommendedName>
</protein>
<dbReference type="InterPro" id="IPR002656">
    <property type="entry name" value="Acyl_transf_3_dom"/>
</dbReference>
<evidence type="ECO:0000313" key="4">
    <source>
        <dbReference type="Proteomes" id="UP001500936"/>
    </source>
</evidence>
<dbReference type="Proteomes" id="UP001500936">
    <property type="component" value="Unassembled WGS sequence"/>
</dbReference>
<keyword evidence="4" id="KW-1185">Reference proteome</keyword>
<evidence type="ECO:0000313" key="3">
    <source>
        <dbReference type="EMBL" id="GAA4407629.1"/>
    </source>
</evidence>
<dbReference type="PANTHER" id="PTHR23028:SF53">
    <property type="entry name" value="ACYL_TRANSF_3 DOMAIN-CONTAINING PROTEIN"/>
    <property type="match status" value="1"/>
</dbReference>
<organism evidence="3 4">
    <name type="scientific">Nibrella viscosa</name>
    <dbReference type="NCBI Taxonomy" id="1084524"/>
    <lineage>
        <taxon>Bacteria</taxon>
        <taxon>Pseudomonadati</taxon>
        <taxon>Bacteroidota</taxon>
        <taxon>Cytophagia</taxon>
        <taxon>Cytophagales</taxon>
        <taxon>Spirosomataceae</taxon>
        <taxon>Nibrella</taxon>
    </lineage>
</organism>
<keyword evidence="1" id="KW-0472">Membrane</keyword>
<feature type="transmembrane region" description="Helical" evidence="1">
    <location>
        <begin position="115"/>
        <end position="134"/>
    </location>
</feature>
<feature type="transmembrane region" description="Helical" evidence="1">
    <location>
        <begin position="154"/>
        <end position="176"/>
    </location>
</feature>
<feature type="domain" description="Acyltransferase 3" evidence="2">
    <location>
        <begin position="34"/>
        <end position="384"/>
    </location>
</feature>
<feature type="transmembrane region" description="Helical" evidence="1">
    <location>
        <begin position="339"/>
        <end position="357"/>
    </location>
</feature>
<name>A0ABP8KJJ7_9BACT</name>
<dbReference type="EMBL" id="BAABHB010000005">
    <property type="protein sequence ID" value="GAA4407629.1"/>
    <property type="molecule type" value="Genomic_DNA"/>
</dbReference>
<evidence type="ECO:0000256" key="1">
    <source>
        <dbReference type="SAM" id="Phobius"/>
    </source>
</evidence>
<keyword evidence="1" id="KW-0812">Transmembrane</keyword>
<accession>A0ABP8KJJ7</accession>
<sequence length="412" mass="47147">MVLKRGVVSRLTRESQLADHLETLVSKKTIYFPNLNGVRFIASFSVLIHHLEQVKEVFSLHNIYDNHLIKDMGKLGVGLFFVLSGFLITFLLLVEKNRKGKIELGNFYVRRVLRIWPLYLLVVLLAFFVFPHLSLFYDGRPAGYIYDADFYKRLALFLCMLPNFGFILYQSPYLCAQTWSVGVEEQFYVLWPLVIGSATLIRALRPVVIYGLAIFCFSYVWITLDRANLSPEVVSNFTGHYLSQFRILTMIIGGLGSWLIFSKQVRVLAFLFRRDVQVIVYTTLVYCLGTGFYMSGVNLEFYALFFCFFIMNVAANPDSIINLEFPAISFLGKISYGTYMYHTAVIVLVINCINRFLAPGLSAVAFNSILYPLAIGLSVLVSALSYTYFEKPFLRVKERFGQFSKNSSPRSD</sequence>
<keyword evidence="1" id="KW-1133">Transmembrane helix</keyword>
<feature type="transmembrane region" description="Helical" evidence="1">
    <location>
        <begin position="241"/>
        <end position="261"/>
    </location>
</feature>
<proteinExistence type="predicted"/>
<feature type="transmembrane region" description="Helical" evidence="1">
    <location>
        <begin position="276"/>
        <end position="295"/>
    </location>
</feature>